<reference evidence="2 3" key="1">
    <citation type="submission" date="2023-01" db="EMBL/GenBank/DDBJ databases">
        <title>Analysis of 21 Apiospora genomes using comparative genomics revels a genus with tremendous synthesis potential of carbohydrate active enzymes and secondary metabolites.</title>
        <authorList>
            <person name="Sorensen T."/>
        </authorList>
    </citation>
    <scope>NUCLEOTIDE SEQUENCE [LARGE SCALE GENOMIC DNA]</scope>
    <source>
        <strain evidence="2 3">CBS 135458</strain>
    </source>
</reference>
<dbReference type="Proteomes" id="UP001480595">
    <property type="component" value="Unassembled WGS sequence"/>
</dbReference>
<dbReference type="EMBL" id="JAQQWL010000005">
    <property type="protein sequence ID" value="KAK8073347.1"/>
    <property type="molecule type" value="Genomic_DNA"/>
</dbReference>
<organism evidence="2 3">
    <name type="scientific">Apiospora phragmitis</name>
    <dbReference type="NCBI Taxonomy" id="2905665"/>
    <lineage>
        <taxon>Eukaryota</taxon>
        <taxon>Fungi</taxon>
        <taxon>Dikarya</taxon>
        <taxon>Ascomycota</taxon>
        <taxon>Pezizomycotina</taxon>
        <taxon>Sordariomycetes</taxon>
        <taxon>Xylariomycetidae</taxon>
        <taxon>Amphisphaeriales</taxon>
        <taxon>Apiosporaceae</taxon>
        <taxon>Apiospora</taxon>
    </lineage>
</organism>
<dbReference type="GeneID" id="92088718"/>
<evidence type="ECO:0000313" key="2">
    <source>
        <dbReference type="EMBL" id="KAK8073347.1"/>
    </source>
</evidence>
<name>A0ABR1VQB3_9PEZI</name>
<comment type="caution">
    <text evidence="2">The sequence shown here is derived from an EMBL/GenBank/DDBJ whole genome shotgun (WGS) entry which is preliminary data.</text>
</comment>
<dbReference type="RefSeq" id="XP_066717822.1">
    <property type="nucleotide sequence ID" value="XM_066855655.1"/>
</dbReference>
<protein>
    <submittedName>
        <fullName evidence="2">Uncharacterized protein</fullName>
    </submittedName>
</protein>
<proteinExistence type="predicted"/>
<feature type="region of interest" description="Disordered" evidence="1">
    <location>
        <begin position="146"/>
        <end position="167"/>
    </location>
</feature>
<accession>A0ABR1VQB3</accession>
<gene>
    <name evidence="2" type="ORF">PG994_004246</name>
</gene>
<evidence type="ECO:0000313" key="3">
    <source>
        <dbReference type="Proteomes" id="UP001480595"/>
    </source>
</evidence>
<sequence>MPTWIPHLGRDDCAGATARGGQGEDGRTGHHDVHRRTGVTHSAFCIYKATVPGTLLAMFCNPDKLYDIGDAGLVVRYHRATAWCRPCYASCAISCRVSCHAEAQARRTGDWFNLQETAGAGSGHIAHHERKAEDTVSAMPTDSLFADRTAGGNGANGQRGSRWDFGA</sequence>
<evidence type="ECO:0000256" key="1">
    <source>
        <dbReference type="SAM" id="MobiDB-lite"/>
    </source>
</evidence>
<keyword evidence="3" id="KW-1185">Reference proteome</keyword>